<name>A0ACC1CXA4_9NEOP</name>
<dbReference type="Proteomes" id="UP000824533">
    <property type="component" value="Linkage Group LG14"/>
</dbReference>
<comment type="caution">
    <text evidence="1">The sequence shown here is derived from an EMBL/GenBank/DDBJ whole genome shotgun (WGS) entry which is preliminary data.</text>
</comment>
<evidence type="ECO:0000313" key="2">
    <source>
        <dbReference type="Proteomes" id="UP000824533"/>
    </source>
</evidence>
<dbReference type="EMBL" id="CM034400">
    <property type="protein sequence ID" value="KAJ0176216.1"/>
    <property type="molecule type" value="Genomic_DNA"/>
</dbReference>
<organism evidence="1 2">
    <name type="scientific">Dendrolimus kikuchii</name>
    <dbReference type="NCBI Taxonomy" id="765133"/>
    <lineage>
        <taxon>Eukaryota</taxon>
        <taxon>Metazoa</taxon>
        <taxon>Ecdysozoa</taxon>
        <taxon>Arthropoda</taxon>
        <taxon>Hexapoda</taxon>
        <taxon>Insecta</taxon>
        <taxon>Pterygota</taxon>
        <taxon>Neoptera</taxon>
        <taxon>Endopterygota</taxon>
        <taxon>Lepidoptera</taxon>
        <taxon>Glossata</taxon>
        <taxon>Ditrysia</taxon>
        <taxon>Bombycoidea</taxon>
        <taxon>Lasiocampidae</taxon>
        <taxon>Dendrolimus</taxon>
    </lineage>
</organism>
<sequence>MRTGLHSGHTISTCKTSSGTPQVEQFGDTVNPLNA</sequence>
<evidence type="ECO:0000313" key="1">
    <source>
        <dbReference type="EMBL" id="KAJ0176216.1"/>
    </source>
</evidence>
<protein>
    <submittedName>
        <fullName evidence="1">Uncharacterized protein</fullName>
    </submittedName>
</protein>
<keyword evidence="2" id="KW-1185">Reference proteome</keyword>
<proteinExistence type="predicted"/>
<accession>A0ACC1CXA4</accession>
<gene>
    <name evidence="1" type="ORF">K1T71_008390</name>
</gene>
<reference evidence="1 2" key="1">
    <citation type="journal article" date="2021" name="Front. Genet.">
        <title>Chromosome-Level Genome Assembly Reveals Significant Gene Expansion in the Toll and IMD Signaling Pathways of Dendrolimus kikuchii.</title>
        <authorList>
            <person name="Zhou J."/>
            <person name="Wu P."/>
            <person name="Xiong Z."/>
            <person name="Liu N."/>
            <person name="Zhao N."/>
            <person name="Ji M."/>
            <person name="Qiu Y."/>
            <person name="Yang B."/>
        </authorList>
    </citation>
    <scope>NUCLEOTIDE SEQUENCE [LARGE SCALE GENOMIC DNA]</scope>
    <source>
        <strain evidence="1">Ann1</strain>
    </source>
</reference>